<feature type="region of interest" description="Disordered" evidence="1">
    <location>
        <begin position="31"/>
        <end position="65"/>
    </location>
</feature>
<keyword evidence="4" id="KW-1185">Reference proteome</keyword>
<feature type="signal peptide" evidence="2">
    <location>
        <begin position="1"/>
        <end position="22"/>
    </location>
</feature>
<dbReference type="SUPFAM" id="SSF81901">
    <property type="entry name" value="HCP-like"/>
    <property type="match status" value="1"/>
</dbReference>
<evidence type="ECO:0000313" key="4">
    <source>
        <dbReference type="Proteomes" id="UP001230156"/>
    </source>
</evidence>
<keyword evidence="2" id="KW-0732">Signal</keyword>
<comment type="caution">
    <text evidence="3">The sequence shown here is derived from an EMBL/GenBank/DDBJ whole genome shotgun (WGS) entry which is preliminary data.</text>
</comment>
<dbReference type="SMART" id="SM00671">
    <property type="entry name" value="SEL1"/>
    <property type="match status" value="2"/>
</dbReference>
<dbReference type="Proteomes" id="UP001230156">
    <property type="component" value="Unassembled WGS sequence"/>
</dbReference>
<protein>
    <submittedName>
        <fullName evidence="3">Tetratricopeptide repeat protein</fullName>
    </submittedName>
</protein>
<reference evidence="4" key="1">
    <citation type="submission" date="2023-08" db="EMBL/GenBank/DDBJ databases">
        <title>Rhodospirillaceae gen. nov., a novel taxon isolated from the Yangtze River Yuezi River estuary sludge.</title>
        <authorList>
            <person name="Ruan L."/>
        </authorList>
    </citation>
    <scope>NUCLEOTIDE SEQUENCE [LARGE SCALE GENOMIC DNA]</scope>
    <source>
        <strain evidence="4">R-7</strain>
    </source>
</reference>
<accession>A0ABU0YRV8</accession>
<gene>
    <name evidence="3" type="ORF">Q8A70_17730</name>
</gene>
<dbReference type="RefSeq" id="WP_379957600.1">
    <property type="nucleotide sequence ID" value="NZ_JAUYVI010000005.1"/>
</dbReference>
<dbReference type="InterPro" id="IPR006597">
    <property type="entry name" value="Sel1-like"/>
</dbReference>
<feature type="chain" id="PRO_5045566678" evidence="2">
    <location>
        <begin position="23"/>
        <end position="265"/>
    </location>
</feature>
<dbReference type="PANTHER" id="PTHR43628:SF1">
    <property type="entry name" value="CHITIN SYNTHASE REGULATORY FACTOR 2-RELATED"/>
    <property type="match status" value="1"/>
</dbReference>
<dbReference type="Gene3D" id="1.25.40.10">
    <property type="entry name" value="Tetratricopeptide repeat domain"/>
    <property type="match status" value="1"/>
</dbReference>
<dbReference type="InterPro" id="IPR052945">
    <property type="entry name" value="Mitotic_Regulator"/>
</dbReference>
<evidence type="ECO:0000256" key="2">
    <source>
        <dbReference type="SAM" id="SignalP"/>
    </source>
</evidence>
<evidence type="ECO:0000313" key="3">
    <source>
        <dbReference type="EMBL" id="MDQ7249533.1"/>
    </source>
</evidence>
<organism evidence="3 4">
    <name type="scientific">Dongia sedimenti</name>
    <dbReference type="NCBI Taxonomy" id="3064282"/>
    <lineage>
        <taxon>Bacteria</taxon>
        <taxon>Pseudomonadati</taxon>
        <taxon>Pseudomonadota</taxon>
        <taxon>Alphaproteobacteria</taxon>
        <taxon>Rhodospirillales</taxon>
        <taxon>Dongiaceae</taxon>
        <taxon>Dongia</taxon>
    </lineage>
</organism>
<dbReference type="EMBL" id="JAUYVI010000005">
    <property type="protein sequence ID" value="MDQ7249533.1"/>
    <property type="molecule type" value="Genomic_DNA"/>
</dbReference>
<proteinExistence type="predicted"/>
<dbReference type="PANTHER" id="PTHR43628">
    <property type="entry name" value="ACTIVATOR OF C KINASE PROTEIN 1-RELATED"/>
    <property type="match status" value="1"/>
</dbReference>
<sequence length="265" mass="28364">MRFARLSAAALLAWLVAAPALAQQAPVQSQPLAPPAAQPAVGATPLTPPAPLAPPAPQFAAPPPDLTAREALTGAPVPPIKTEATLCVRPVVIDEEVKTWDHLQELGGAKPAWDAYMIGDYVGSVPIFARLAKVGHPEAERLMGVVYYFGQGVPQDYARSLYWFEKAANQGCFGAYAAVSSLYRDGKGAAADLGKAYMWLNIAVSRLPDSVERDALIKERGKVEALMTPGQIEAAQKRSQAFKEKPVVPPDPEDLPVDYFPKSLN</sequence>
<dbReference type="InterPro" id="IPR011990">
    <property type="entry name" value="TPR-like_helical_dom_sf"/>
</dbReference>
<feature type="compositionally biased region" description="Pro residues" evidence="1">
    <location>
        <begin position="46"/>
        <end position="65"/>
    </location>
</feature>
<dbReference type="Pfam" id="PF08238">
    <property type="entry name" value="Sel1"/>
    <property type="match status" value="2"/>
</dbReference>
<feature type="region of interest" description="Disordered" evidence="1">
    <location>
        <begin position="236"/>
        <end position="265"/>
    </location>
</feature>
<evidence type="ECO:0000256" key="1">
    <source>
        <dbReference type="SAM" id="MobiDB-lite"/>
    </source>
</evidence>
<name>A0ABU0YRV8_9PROT</name>